<dbReference type="GO" id="GO:0003735">
    <property type="term" value="F:structural constituent of ribosome"/>
    <property type="evidence" value="ECO:0007669"/>
    <property type="project" value="InterPro"/>
</dbReference>
<dbReference type="InterPro" id="IPR036394">
    <property type="entry name" value="Ribosomal_uL22_sf"/>
</dbReference>
<proteinExistence type="inferred from homology"/>
<keyword evidence="4" id="KW-0694">RNA-binding</keyword>
<comment type="similarity">
    <text evidence="1 7">Belongs to the universal ribosomal protein uL22 family.</text>
</comment>
<evidence type="ECO:0000256" key="8">
    <source>
        <dbReference type="RuleBase" id="RU004009"/>
    </source>
</evidence>
<dbReference type="AlphaFoldDB" id="A0A8F3FL93"/>
<name>A0A8F3FL93_DROPA</name>
<dbReference type="GO" id="GO:0015934">
    <property type="term" value="C:large ribosomal subunit"/>
    <property type="evidence" value="ECO:0007669"/>
    <property type="project" value="InterPro"/>
</dbReference>
<evidence type="ECO:0000256" key="7">
    <source>
        <dbReference type="RuleBase" id="RU004005"/>
    </source>
</evidence>
<evidence type="ECO:0000313" key="9">
    <source>
        <dbReference type="EMBL" id="QWZ47389.1"/>
    </source>
</evidence>
<dbReference type="InterPro" id="IPR047867">
    <property type="entry name" value="Ribosomal_uL22_bac/org-type"/>
</dbReference>
<keyword evidence="3" id="KW-0699">rRNA-binding</keyword>
<evidence type="ECO:0000256" key="6">
    <source>
        <dbReference type="ARBA" id="ARBA00023274"/>
    </source>
</evidence>
<dbReference type="CDD" id="cd00336">
    <property type="entry name" value="Ribosomal_L22"/>
    <property type="match status" value="1"/>
</dbReference>
<keyword evidence="5 7" id="KW-0689">Ribosomal protein</keyword>
<gene>
    <name evidence="9" type="primary">rpl22</name>
</gene>
<dbReference type="GO" id="GO:0006412">
    <property type="term" value="P:translation"/>
    <property type="evidence" value="ECO:0007669"/>
    <property type="project" value="InterPro"/>
</dbReference>
<dbReference type="PANTHER" id="PTHR13501:SF10">
    <property type="entry name" value="LARGE RIBOSOMAL SUBUNIT PROTEIN UL22M"/>
    <property type="match status" value="1"/>
</dbReference>
<evidence type="ECO:0000256" key="1">
    <source>
        <dbReference type="ARBA" id="ARBA00009451"/>
    </source>
</evidence>
<dbReference type="Gene3D" id="3.90.470.10">
    <property type="entry name" value="Ribosomal protein L22/L17"/>
    <property type="match status" value="1"/>
</dbReference>
<keyword evidence="2 9" id="KW-0934">Plastid</keyword>
<sequence length="121" mass="13792">MSAHKARRVIDQIRGRSYEQALMRLQFMPYRGSYPILQLVYSAAANACQNKGYNKADLFISQIEVNKGITIKKLKPTAKGSSCLIKRSTCHITIRLNSLKNLFYLELELKKKIEKIARMGG</sequence>
<dbReference type="PANTHER" id="PTHR13501">
    <property type="entry name" value="CHLOROPLAST 50S RIBOSOMAL PROTEIN L22-RELATED"/>
    <property type="match status" value="1"/>
</dbReference>
<dbReference type="InterPro" id="IPR005727">
    <property type="entry name" value="Ribosomal_uL22_bac/chlpt-type"/>
</dbReference>
<evidence type="ECO:0000256" key="4">
    <source>
        <dbReference type="ARBA" id="ARBA00022884"/>
    </source>
</evidence>
<dbReference type="SUPFAM" id="SSF54843">
    <property type="entry name" value="Ribosomal protein L22"/>
    <property type="match status" value="1"/>
</dbReference>
<evidence type="ECO:0000256" key="5">
    <source>
        <dbReference type="ARBA" id="ARBA00022980"/>
    </source>
</evidence>
<dbReference type="InterPro" id="IPR001063">
    <property type="entry name" value="Ribosomal_uL22"/>
</dbReference>
<dbReference type="GO" id="GO:0009507">
    <property type="term" value="C:chloroplast"/>
    <property type="evidence" value="ECO:0007669"/>
    <property type="project" value="UniProtKB-SubCell"/>
</dbReference>
<geneLocation type="chloroplast" evidence="9"/>
<comment type="subcellular location">
    <subcellularLocation>
        <location evidence="8">Plastid</location>
        <location evidence="8">Chloroplast</location>
    </subcellularLocation>
</comment>
<dbReference type="GO" id="GO:0019843">
    <property type="term" value="F:rRNA binding"/>
    <property type="evidence" value="ECO:0007669"/>
    <property type="project" value="UniProtKB-KW"/>
</dbReference>
<dbReference type="NCBIfam" id="TIGR01044">
    <property type="entry name" value="rplV_bact"/>
    <property type="match status" value="1"/>
</dbReference>
<accession>A0A8F3FL93</accession>
<evidence type="ECO:0000256" key="3">
    <source>
        <dbReference type="ARBA" id="ARBA00022730"/>
    </source>
</evidence>
<comment type="function">
    <text evidence="8">The globular domain of the protein is located near the polypeptide exit tunnel on the outside of the subunit, while an extended beta-hairpin is found that lines the wall of the exit tunnel in the center of the 70S ribosome.</text>
</comment>
<dbReference type="EMBL" id="MZ297473">
    <property type="protein sequence ID" value="QWZ47389.1"/>
    <property type="molecule type" value="Genomic_DNA"/>
</dbReference>
<keyword evidence="6 7" id="KW-0687">Ribonucleoprotein</keyword>
<evidence type="ECO:0000256" key="2">
    <source>
        <dbReference type="ARBA" id="ARBA00022640"/>
    </source>
</evidence>
<keyword evidence="9" id="KW-0150">Chloroplast</keyword>
<dbReference type="Pfam" id="PF00237">
    <property type="entry name" value="Ribosomal_L22"/>
    <property type="match status" value="1"/>
</dbReference>
<protein>
    <recommendedName>
        <fullName evidence="8">50S ribosomal protein L22, chloroplastic</fullName>
    </recommendedName>
</protein>
<comment type="function">
    <text evidence="8">This protein binds specifically to 23S rRNA.</text>
</comment>
<organism evidence="9">
    <name type="scientific">Drosera peltata</name>
    <name type="common">Pale sundew</name>
    <dbReference type="NCBI Taxonomy" id="4369"/>
    <lineage>
        <taxon>Eukaryota</taxon>
        <taxon>Viridiplantae</taxon>
        <taxon>Streptophyta</taxon>
        <taxon>Embryophyta</taxon>
        <taxon>Tracheophyta</taxon>
        <taxon>Spermatophyta</taxon>
        <taxon>Magnoliopsida</taxon>
        <taxon>eudicotyledons</taxon>
        <taxon>Gunneridae</taxon>
        <taxon>Pentapetalae</taxon>
        <taxon>Caryophyllales</taxon>
        <taxon>Droseraceae</taxon>
        <taxon>Drosera</taxon>
    </lineage>
</organism>
<reference evidence="9" key="1">
    <citation type="submission" date="2021-05" db="EMBL/GenBank/DDBJ databases">
        <title>The complete mitogenome of Paranticopsis xenocles Doubleday.</title>
        <authorList>
            <person name="Hu Y."/>
        </authorList>
    </citation>
    <scope>NUCLEOTIDE SEQUENCE</scope>
</reference>